<dbReference type="CDD" id="cd19081">
    <property type="entry name" value="AKR_AKR9C1"/>
    <property type="match status" value="1"/>
</dbReference>
<gene>
    <name evidence="3" type="ORF">DSL64_22165</name>
</gene>
<dbReference type="PANTHER" id="PTHR43364:SF6">
    <property type="entry name" value="OXIDOREDUCTASE-RELATED"/>
    <property type="match status" value="1"/>
</dbReference>
<evidence type="ECO:0000256" key="1">
    <source>
        <dbReference type="ARBA" id="ARBA00023002"/>
    </source>
</evidence>
<sequence length="316" mass="34515">MKKVKLGQTDLHIAPVNLGGNVFGWTLNEKQSFEILDAFADSGFNFIDTADTYSFWAEGNSGGESETIIGKWFKERGNRSDIVLATKVGFENGIRPADVSKATILKTVEESLKRLQTDYIDLYYTHKDDGKTPVDETLEAHHQLVKEGKVRVIGASNLSPENLIASLEYSKEKSASSYQVYQPLYNLVERKEFETDYAPIVAKYDLAVLPYYSLASGFLTGKYRSEADLGKSPRGGGAKSYLNPKGLAVLAALDNVAEKHNSTPATIALAWLLTRPNVAAPIASATSTDQLKTITAAAEITLDEQDVASLNEASSY</sequence>
<evidence type="ECO:0000313" key="3">
    <source>
        <dbReference type="EMBL" id="REA58091.1"/>
    </source>
</evidence>
<accession>A0A3D8Y645</accession>
<evidence type="ECO:0000259" key="2">
    <source>
        <dbReference type="Pfam" id="PF00248"/>
    </source>
</evidence>
<dbReference type="OrthoDB" id="9773828at2"/>
<organism evidence="3 4">
    <name type="scientific">Dyadobacter luteus</name>
    <dbReference type="NCBI Taxonomy" id="2259619"/>
    <lineage>
        <taxon>Bacteria</taxon>
        <taxon>Pseudomonadati</taxon>
        <taxon>Bacteroidota</taxon>
        <taxon>Cytophagia</taxon>
        <taxon>Cytophagales</taxon>
        <taxon>Spirosomataceae</taxon>
        <taxon>Dyadobacter</taxon>
    </lineage>
</organism>
<dbReference type="Pfam" id="PF00248">
    <property type="entry name" value="Aldo_ket_red"/>
    <property type="match status" value="1"/>
</dbReference>
<dbReference type="FunFam" id="3.20.20.100:FF:000004">
    <property type="entry name" value="Oxidoreductase, aldo/keto reductase"/>
    <property type="match status" value="1"/>
</dbReference>
<dbReference type="SUPFAM" id="SSF51430">
    <property type="entry name" value="NAD(P)-linked oxidoreductase"/>
    <property type="match status" value="1"/>
</dbReference>
<comment type="caution">
    <text evidence="3">The sequence shown here is derived from an EMBL/GenBank/DDBJ whole genome shotgun (WGS) entry which is preliminary data.</text>
</comment>
<name>A0A3D8Y645_9BACT</name>
<dbReference type="InterPro" id="IPR023210">
    <property type="entry name" value="NADP_OxRdtase_dom"/>
</dbReference>
<dbReference type="GO" id="GO:0005829">
    <property type="term" value="C:cytosol"/>
    <property type="evidence" value="ECO:0007669"/>
    <property type="project" value="TreeGrafter"/>
</dbReference>
<dbReference type="Gene3D" id="3.20.20.100">
    <property type="entry name" value="NADP-dependent oxidoreductase domain"/>
    <property type="match status" value="1"/>
</dbReference>
<feature type="domain" description="NADP-dependent oxidoreductase" evidence="2">
    <location>
        <begin position="18"/>
        <end position="313"/>
    </location>
</feature>
<keyword evidence="1" id="KW-0560">Oxidoreductase</keyword>
<reference evidence="3 4" key="1">
    <citation type="submission" date="2018-07" db="EMBL/GenBank/DDBJ databases">
        <title>Dyadobacter roseus sp. nov., isolated from rose rhizosphere soil.</title>
        <authorList>
            <person name="Chen L."/>
        </authorList>
    </citation>
    <scope>NUCLEOTIDE SEQUENCE [LARGE SCALE GENOMIC DNA]</scope>
    <source>
        <strain evidence="3 4">RS19</strain>
    </source>
</reference>
<dbReference type="RefSeq" id="WP_115833130.1">
    <property type="nucleotide sequence ID" value="NZ_QNUL01000023.1"/>
</dbReference>
<dbReference type="InterPro" id="IPR036812">
    <property type="entry name" value="NAD(P)_OxRdtase_dom_sf"/>
</dbReference>
<protein>
    <submittedName>
        <fullName evidence="3">Aldo/keto reductase</fullName>
    </submittedName>
</protein>
<dbReference type="EMBL" id="QNUL01000023">
    <property type="protein sequence ID" value="REA58091.1"/>
    <property type="molecule type" value="Genomic_DNA"/>
</dbReference>
<proteinExistence type="predicted"/>
<evidence type="ECO:0000313" key="4">
    <source>
        <dbReference type="Proteomes" id="UP000256373"/>
    </source>
</evidence>
<keyword evidence="4" id="KW-1185">Reference proteome</keyword>
<dbReference type="InterPro" id="IPR050523">
    <property type="entry name" value="AKR_Detox_Biosynth"/>
</dbReference>
<dbReference type="AlphaFoldDB" id="A0A3D8Y645"/>
<dbReference type="PANTHER" id="PTHR43364">
    <property type="entry name" value="NADH-SPECIFIC METHYLGLYOXAL REDUCTASE-RELATED"/>
    <property type="match status" value="1"/>
</dbReference>
<dbReference type="GO" id="GO:0016491">
    <property type="term" value="F:oxidoreductase activity"/>
    <property type="evidence" value="ECO:0007669"/>
    <property type="project" value="UniProtKB-KW"/>
</dbReference>
<dbReference type="Proteomes" id="UP000256373">
    <property type="component" value="Unassembled WGS sequence"/>
</dbReference>